<dbReference type="InterPro" id="IPR023201">
    <property type="entry name" value="SecY_dom_sf"/>
</dbReference>
<sequence>MSALGGAFGRRVLVTLGVVLVFRWGQALPLPGVDVAALARSEAGRSDQLHGLAALFTGGGLGRMSVLALGVVPGQVAEVVLLVLISVSPRLAALEREGRAGLGRLAQLTRVLTVGVGALLGALLVVAAAGGHVGPGAGVLPDRSGLILLALVVCLAGGTALVMRLGELITAHGVGSGPAVLFLAQVLAILPGQFGSLRESFGGPAFAAVLTLVVAVGVVVAAATVTVHRAERRVPVQRAKRLIARIPAGGTPTYLPLPLARTGLGPVVWLSLALFVLPALATRIWPGTGWLHAVAAALMPSSPWYLTGCLVLVFCFTFGSSIAGLDVVAVTDCLARQGQFVPGIRPGPNTADYLAHLQLRTALAGAVFVGTVTLLPLALPAVLGTADRHPFNGIGLLLVAGLGGSVAARITGQAEALRVDGP</sequence>
<keyword evidence="2" id="KW-0812">Transmembrane</keyword>
<dbReference type="PANTHER" id="PTHR10906">
    <property type="entry name" value="SECY/SEC61-ALPHA FAMILY MEMBER"/>
    <property type="match status" value="1"/>
</dbReference>
<dbReference type="GO" id="GO:0015031">
    <property type="term" value="P:protein transport"/>
    <property type="evidence" value="ECO:0007669"/>
    <property type="project" value="InterPro"/>
</dbReference>
<dbReference type="GO" id="GO:0016020">
    <property type="term" value="C:membrane"/>
    <property type="evidence" value="ECO:0007669"/>
    <property type="project" value="InterPro"/>
</dbReference>
<protein>
    <submittedName>
        <fullName evidence="3">Preprotein translocase subunit SecY</fullName>
    </submittedName>
</protein>
<comment type="similarity">
    <text evidence="1">Belongs to the SecY/SEC61-alpha family.</text>
</comment>
<accession>A0AB33JLX1</accession>
<keyword evidence="2" id="KW-1133">Transmembrane helix</keyword>
<proteinExistence type="inferred from homology"/>
<gene>
    <name evidence="3" type="primary">secY_1</name>
    <name evidence="3" type="ORF">KCMC57_06240</name>
</gene>
<evidence type="ECO:0000256" key="1">
    <source>
        <dbReference type="RuleBase" id="RU004349"/>
    </source>
</evidence>
<dbReference type="Gene3D" id="1.10.3370.10">
    <property type="entry name" value="SecY subunit domain"/>
    <property type="match status" value="1"/>
</dbReference>
<feature type="transmembrane region" description="Helical" evidence="2">
    <location>
        <begin position="206"/>
        <end position="228"/>
    </location>
</feature>
<dbReference type="RefSeq" id="WP_407986854.1">
    <property type="nucleotide sequence ID" value="NZ_AP035881.2"/>
</dbReference>
<dbReference type="Pfam" id="PF00344">
    <property type="entry name" value="SecY"/>
    <property type="match status" value="1"/>
</dbReference>
<evidence type="ECO:0000313" key="3">
    <source>
        <dbReference type="EMBL" id="BFP44256.1"/>
    </source>
</evidence>
<dbReference type="AlphaFoldDB" id="A0AB33JLX1"/>
<dbReference type="InterPro" id="IPR002208">
    <property type="entry name" value="SecY/SEC61-alpha"/>
</dbReference>
<organism evidence="3">
    <name type="scientific">Kitasatospora sp. CMC57</name>
    <dbReference type="NCBI Taxonomy" id="3231513"/>
    <lineage>
        <taxon>Bacteria</taxon>
        <taxon>Bacillati</taxon>
        <taxon>Actinomycetota</taxon>
        <taxon>Actinomycetes</taxon>
        <taxon>Kitasatosporales</taxon>
        <taxon>Streptomycetaceae</taxon>
        <taxon>Kitasatospora</taxon>
    </lineage>
</organism>
<feature type="transmembrane region" description="Helical" evidence="2">
    <location>
        <begin position="362"/>
        <end position="383"/>
    </location>
</feature>
<dbReference type="PIRSF" id="PIRSF004557">
    <property type="entry name" value="SecY"/>
    <property type="match status" value="1"/>
</dbReference>
<feature type="transmembrane region" description="Helical" evidence="2">
    <location>
        <begin position="175"/>
        <end position="194"/>
    </location>
</feature>
<evidence type="ECO:0000256" key="2">
    <source>
        <dbReference type="SAM" id="Phobius"/>
    </source>
</evidence>
<feature type="transmembrane region" description="Helical" evidence="2">
    <location>
        <begin position="389"/>
        <end position="408"/>
    </location>
</feature>
<feature type="transmembrane region" description="Helical" evidence="2">
    <location>
        <begin position="145"/>
        <end position="163"/>
    </location>
</feature>
<feature type="transmembrane region" description="Helical" evidence="2">
    <location>
        <begin position="66"/>
        <end position="87"/>
    </location>
</feature>
<dbReference type="PRINTS" id="PR00303">
    <property type="entry name" value="SECYTRNLCASE"/>
</dbReference>
<reference evidence="3" key="1">
    <citation type="submission" date="2024-07" db="EMBL/GenBank/DDBJ databases">
        <title>Complete genome sequences of cellulolytic bacteria, Kitasatospora sp. CMC57 and Streptomyces sp. CMC78, isolated from Japanese agricultural soil.</title>
        <authorList>
            <person name="Hashimoto T."/>
            <person name="Ito M."/>
            <person name="Iwamoto M."/>
            <person name="Fukahori D."/>
            <person name="Shoda T."/>
            <person name="Sakoda M."/>
            <person name="Morohoshi T."/>
            <person name="Mitsuboshi M."/>
            <person name="Nishizawa T."/>
        </authorList>
    </citation>
    <scope>NUCLEOTIDE SEQUENCE</scope>
    <source>
        <strain evidence="3">CMC57</strain>
    </source>
</reference>
<dbReference type="SUPFAM" id="SSF103491">
    <property type="entry name" value="Preprotein translocase SecY subunit"/>
    <property type="match status" value="1"/>
</dbReference>
<dbReference type="EMBL" id="AP035881">
    <property type="protein sequence ID" value="BFP44256.1"/>
    <property type="molecule type" value="Genomic_DNA"/>
</dbReference>
<name>A0AB33JLX1_9ACTN</name>
<feature type="transmembrane region" description="Helical" evidence="2">
    <location>
        <begin position="305"/>
        <end position="330"/>
    </location>
</feature>
<feature type="transmembrane region" description="Helical" evidence="2">
    <location>
        <begin position="108"/>
        <end position="133"/>
    </location>
</feature>
<feature type="transmembrane region" description="Helical" evidence="2">
    <location>
        <begin position="267"/>
        <end position="285"/>
    </location>
</feature>
<keyword evidence="2" id="KW-0472">Membrane</keyword>